<accession>A0A4D4JCR6</accession>
<evidence type="ECO:0000313" key="4">
    <source>
        <dbReference type="Proteomes" id="UP000298860"/>
    </source>
</evidence>
<dbReference type="Pfam" id="PF00085">
    <property type="entry name" value="Thioredoxin"/>
    <property type="match status" value="1"/>
</dbReference>
<evidence type="ECO:0000259" key="2">
    <source>
        <dbReference type="PROSITE" id="PS51352"/>
    </source>
</evidence>
<dbReference type="CDD" id="cd02947">
    <property type="entry name" value="TRX_family"/>
    <property type="match status" value="1"/>
</dbReference>
<dbReference type="EMBL" id="BJFL01000021">
    <property type="protein sequence ID" value="GDY32169.1"/>
    <property type="molecule type" value="Genomic_DNA"/>
</dbReference>
<feature type="region of interest" description="Disordered" evidence="1">
    <location>
        <begin position="28"/>
        <end position="48"/>
    </location>
</feature>
<evidence type="ECO:0000256" key="1">
    <source>
        <dbReference type="SAM" id="MobiDB-lite"/>
    </source>
</evidence>
<dbReference type="InterPro" id="IPR013766">
    <property type="entry name" value="Thioredoxin_domain"/>
</dbReference>
<name>A0A4D4JCR6_9PSEU</name>
<dbReference type="Gene3D" id="3.40.30.10">
    <property type="entry name" value="Glutaredoxin"/>
    <property type="match status" value="1"/>
</dbReference>
<comment type="caution">
    <text evidence="3">The sequence shown here is derived from an EMBL/GenBank/DDBJ whole genome shotgun (WGS) entry which is preliminary data.</text>
</comment>
<proteinExistence type="predicted"/>
<dbReference type="AlphaFoldDB" id="A0A4D4JCR6"/>
<keyword evidence="4" id="KW-1185">Reference proteome</keyword>
<reference evidence="4" key="1">
    <citation type="submission" date="2019-04" db="EMBL/GenBank/DDBJ databases">
        <title>Draft genome sequence of Pseudonocardiaceae bacterium SL3-2-4.</title>
        <authorList>
            <person name="Ningsih F."/>
            <person name="Yokota A."/>
            <person name="Sakai Y."/>
            <person name="Nanatani K."/>
            <person name="Yabe S."/>
            <person name="Oetari A."/>
            <person name="Sjamsuridzal W."/>
        </authorList>
    </citation>
    <scope>NUCLEOTIDE SEQUENCE [LARGE SCALE GENOMIC DNA]</scope>
    <source>
        <strain evidence="4">SL3-2-4</strain>
    </source>
</reference>
<dbReference type="OrthoDB" id="1495530at2"/>
<protein>
    <recommendedName>
        <fullName evidence="2">Thioredoxin domain-containing protein</fullName>
    </recommendedName>
</protein>
<organism evidence="3 4">
    <name type="scientific">Gandjariella thermophila</name>
    <dbReference type="NCBI Taxonomy" id="1931992"/>
    <lineage>
        <taxon>Bacteria</taxon>
        <taxon>Bacillati</taxon>
        <taxon>Actinomycetota</taxon>
        <taxon>Actinomycetes</taxon>
        <taxon>Pseudonocardiales</taxon>
        <taxon>Pseudonocardiaceae</taxon>
        <taxon>Gandjariella</taxon>
    </lineage>
</organism>
<feature type="compositionally biased region" description="Gly residues" evidence="1">
    <location>
        <begin position="32"/>
        <end position="41"/>
    </location>
</feature>
<dbReference type="SUPFAM" id="SSF52833">
    <property type="entry name" value="Thioredoxin-like"/>
    <property type="match status" value="1"/>
</dbReference>
<dbReference type="RefSeq" id="WP_137815196.1">
    <property type="nucleotide sequence ID" value="NZ_BJFL01000021.1"/>
</dbReference>
<sequence length="156" mass="16286">MTGLWALLGALAVTVLVAVLLRRREGRIRPGRAGGPGGGAARTGDTAPGDALPDAVRALLHPEQGPAPVTLVQVTTSYCTSCRPARAVLTELSSRTEGLRHVELDVTDTPEVAARLGVLRAPTTLAYDPRGTELLRVGGVPKPDTLLTALRPYLPA</sequence>
<dbReference type="Proteomes" id="UP000298860">
    <property type="component" value="Unassembled WGS sequence"/>
</dbReference>
<evidence type="ECO:0000313" key="3">
    <source>
        <dbReference type="EMBL" id="GDY32169.1"/>
    </source>
</evidence>
<gene>
    <name evidence="3" type="ORF">GTS_38020</name>
</gene>
<dbReference type="PROSITE" id="PS51352">
    <property type="entry name" value="THIOREDOXIN_2"/>
    <property type="match status" value="1"/>
</dbReference>
<dbReference type="InterPro" id="IPR036249">
    <property type="entry name" value="Thioredoxin-like_sf"/>
</dbReference>
<feature type="domain" description="Thioredoxin" evidence="2">
    <location>
        <begin position="41"/>
        <end position="155"/>
    </location>
</feature>